<dbReference type="PROSITE" id="PS51898">
    <property type="entry name" value="TYR_RECOMBINASE"/>
    <property type="match status" value="1"/>
</dbReference>
<protein>
    <submittedName>
        <fullName evidence="6">Tyrosine-type recombinase/integrase</fullName>
    </submittedName>
</protein>
<gene>
    <name evidence="6" type="ORF">VSX56_12745</name>
</gene>
<reference evidence="6 7" key="1">
    <citation type="submission" date="2024-06" db="EMBL/GenBank/DDBJ databases">
        <title>Thioclava kandeliae sp. nov. from a rhizosphere soil sample of Kandelia candel in a mangrove.</title>
        <authorList>
            <person name="Mu T."/>
        </authorList>
    </citation>
    <scope>NUCLEOTIDE SEQUENCE [LARGE SCALE GENOMIC DNA]</scope>
    <source>
        <strain evidence="6 7">CPCC 100088</strain>
    </source>
</reference>
<evidence type="ECO:0000256" key="1">
    <source>
        <dbReference type="ARBA" id="ARBA00008857"/>
    </source>
</evidence>
<keyword evidence="4" id="KW-0233">DNA recombination</keyword>
<proteinExistence type="inferred from homology"/>
<dbReference type="Gene3D" id="1.10.443.10">
    <property type="entry name" value="Intergrase catalytic core"/>
    <property type="match status" value="1"/>
</dbReference>
<name>A0ABV1SJ19_9RHOB</name>
<dbReference type="Gene3D" id="1.10.150.130">
    <property type="match status" value="1"/>
</dbReference>
<evidence type="ECO:0000256" key="4">
    <source>
        <dbReference type="ARBA" id="ARBA00023172"/>
    </source>
</evidence>
<dbReference type="InterPro" id="IPR011010">
    <property type="entry name" value="DNA_brk_join_enz"/>
</dbReference>
<dbReference type="SUPFAM" id="SSF56349">
    <property type="entry name" value="DNA breaking-rejoining enzymes"/>
    <property type="match status" value="1"/>
</dbReference>
<dbReference type="Pfam" id="PF00589">
    <property type="entry name" value="Phage_integrase"/>
    <property type="match status" value="1"/>
</dbReference>
<dbReference type="InterPro" id="IPR010998">
    <property type="entry name" value="Integrase_recombinase_N"/>
</dbReference>
<sequence length="331" mass="37709">MKRDLPAYIYNKKGVLYFQRRGLPTVRVEHAPGTKEFALEYAQLLNGPEAPVIRGRTFDDLCRSYERSPRYRKLAERTRRDYDKVIAWVRDKLGALPVEGYRRKDAIRARDANADTVRFANYTVQVTRILFEHAIDLGWRDDNPVKGVSLLKSETKPREAWPTPMVEKFRESAPPRARLIFELCLQTGQRIGDVLKMRWDDIEDGGIKVSQGKTGVRLWIPMTQNLRSVLDKTPRIGLTICAWGDHGRPLKYRTAHEAVIAVRREIGAEDYDLHGLRYTACAELGALGLDDDMIMAVSGHTTKAMVAKYAGPARQKARAKIAQSMRDKSDI</sequence>
<comment type="similarity">
    <text evidence="1">Belongs to the 'phage' integrase family.</text>
</comment>
<dbReference type="InterPro" id="IPR002104">
    <property type="entry name" value="Integrase_catalytic"/>
</dbReference>
<keyword evidence="3" id="KW-0238">DNA-binding</keyword>
<dbReference type="InterPro" id="IPR013762">
    <property type="entry name" value="Integrase-like_cat_sf"/>
</dbReference>
<evidence type="ECO:0000256" key="2">
    <source>
        <dbReference type="ARBA" id="ARBA00022908"/>
    </source>
</evidence>
<accession>A0ABV1SJ19</accession>
<evidence type="ECO:0000259" key="5">
    <source>
        <dbReference type="PROSITE" id="PS51898"/>
    </source>
</evidence>
<dbReference type="EMBL" id="JAYWLC010000009">
    <property type="protein sequence ID" value="MER5172641.1"/>
    <property type="molecule type" value="Genomic_DNA"/>
</dbReference>
<keyword evidence="7" id="KW-1185">Reference proteome</keyword>
<evidence type="ECO:0000313" key="7">
    <source>
        <dbReference type="Proteomes" id="UP001438953"/>
    </source>
</evidence>
<feature type="domain" description="Tyr recombinase" evidence="5">
    <location>
        <begin position="156"/>
        <end position="322"/>
    </location>
</feature>
<organism evidence="6 7">
    <name type="scientific">Thioclava kandeliae</name>
    <dbReference type="NCBI Taxonomy" id="3070818"/>
    <lineage>
        <taxon>Bacteria</taxon>
        <taxon>Pseudomonadati</taxon>
        <taxon>Pseudomonadota</taxon>
        <taxon>Alphaproteobacteria</taxon>
        <taxon>Rhodobacterales</taxon>
        <taxon>Paracoccaceae</taxon>
        <taxon>Thioclava</taxon>
    </lineage>
</organism>
<dbReference type="PANTHER" id="PTHR30629:SF2">
    <property type="entry name" value="PROPHAGE INTEGRASE INTS-RELATED"/>
    <property type="match status" value="1"/>
</dbReference>
<dbReference type="InterPro" id="IPR050808">
    <property type="entry name" value="Phage_Integrase"/>
</dbReference>
<dbReference type="Proteomes" id="UP001438953">
    <property type="component" value="Unassembled WGS sequence"/>
</dbReference>
<evidence type="ECO:0000313" key="6">
    <source>
        <dbReference type="EMBL" id="MER5172641.1"/>
    </source>
</evidence>
<comment type="caution">
    <text evidence="6">The sequence shown here is derived from an EMBL/GenBank/DDBJ whole genome shotgun (WGS) entry which is preliminary data.</text>
</comment>
<keyword evidence="2" id="KW-0229">DNA integration</keyword>
<evidence type="ECO:0000256" key="3">
    <source>
        <dbReference type="ARBA" id="ARBA00023125"/>
    </source>
</evidence>
<dbReference type="RefSeq" id="WP_350937577.1">
    <property type="nucleotide sequence ID" value="NZ_JAYWLC010000009.1"/>
</dbReference>
<dbReference type="PANTHER" id="PTHR30629">
    <property type="entry name" value="PROPHAGE INTEGRASE"/>
    <property type="match status" value="1"/>
</dbReference>